<proteinExistence type="predicted"/>
<accession>A0A857JBK3</accession>
<keyword evidence="1" id="KW-1133">Transmembrane helix</keyword>
<evidence type="ECO:0000256" key="1">
    <source>
        <dbReference type="SAM" id="Phobius"/>
    </source>
</evidence>
<name>A0A857JBK3_9BURK</name>
<feature type="transmembrane region" description="Helical" evidence="1">
    <location>
        <begin position="67"/>
        <end position="89"/>
    </location>
</feature>
<evidence type="ECO:0000313" key="2">
    <source>
        <dbReference type="EMBL" id="QHJ00129.1"/>
    </source>
</evidence>
<protein>
    <submittedName>
        <fullName evidence="2">Uncharacterized protein</fullName>
    </submittedName>
</protein>
<organism evidence="2 3">
    <name type="scientific">Xylophilus rhododendri</name>
    <dbReference type="NCBI Taxonomy" id="2697032"/>
    <lineage>
        <taxon>Bacteria</taxon>
        <taxon>Pseudomonadati</taxon>
        <taxon>Pseudomonadota</taxon>
        <taxon>Betaproteobacteria</taxon>
        <taxon>Burkholderiales</taxon>
        <taxon>Xylophilus</taxon>
    </lineage>
</organism>
<keyword evidence="3" id="KW-1185">Reference proteome</keyword>
<evidence type="ECO:0000313" key="3">
    <source>
        <dbReference type="Proteomes" id="UP000464787"/>
    </source>
</evidence>
<keyword evidence="1" id="KW-0472">Membrane</keyword>
<gene>
    <name evidence="2" type="ORF">GT347_20375</name>
</gene>
<dbReference type="RefSeq" id="WP_160553939.1">
    <property type="nucleotide sequence ID" value="NZ_CP047650.1"/>
</dbReference>
<sequence>MRPTINLALIAWLAGYSTLTWASSTYAQDILAFDWMSLLFAAASGLLGGAARTILTMISPRALVGNVAVLLMKDLIVALFGGAVVYMLIQGYNSWAGSLTVVTLPPIARDLRVLLVVAAGYSRGRWFGVVDRFATDAIANASQKLRGGAADAPPVVATPDAGGAP</sequence>
<dbReference type="EMBL" id="CP047650">
    <property type="protein sequence ID" value="QHJ00129.1"/>
    <property type="molecule type" value="Genomic_DNA"/>
</dbReference>
<dbReference type="Proteomes" id="UP000464787">
    <property type="component" value="Chromosome"/>
</dbReference>
<keyword evidence="1" id="KW-0812">Transmembrane</keyword>
<reference evidence="2 3" key="1">
    <citation type="submission" date="2020-01" db="EMBL/GenBank/DDBJ databases">
        <title>Genome sequencing of strain KACC 21265.</title>
        <authorList>
            <person name="Heo J."/>
            <person name="Kim S.-J."/>
            <person name="Kim J.-S."/>
            <person name="Hong S.-B."/>
            <person name="Kwon S.-W."/>
        </authorList>
    </citation>
    <scope>NUCLEOTIDE SEQUENCE [LARGE SCALE GENOMIC DNA]</scope>
    <source>
        <strain evidence="2 3">KACC 21265</strain>
    </source>
</reference>
<dbReference type="AlphaFoldDB" id="A0A857JBK3"/>
<feature type="transmembrane region" description="Helical" evidence="1">
    <location>
        <begin position="32"/>
        <end position="55"/>
    </location>
</feature>
<dbReference type="KEGG" id="xyk:GT347_20375"/>